<dbReference type="STRING" id="2070753.A0A3A2Z6Y5"/>
<gene>
    <name evidence="13" type="ORF">PHISCL_09049</name>
</gene>
<dbReference type="SMART" id="SM00240">
    <property type="entry name" value="FHA"/>
    <property type="match status" value="1"/>
</dbReference>
<dbReference type="Gene3D" id="1.10.510.10">
    <property type="entry name" value="Transferase(Phosphotransferase) domain 1"/>
    <property type="match status" value="1"/>
</dbReference>
<dbReference type="GO" id="GO:0010506">
    <property type="term" value="P:regulation of autophagy"/>
    <property type="evidence" value="ECO:0007669"/>
    <property type="project" value="InterPro"/>
</dbReference>
<dbReference type="GO" id="GO:0004674">
    <property type="term" value="F:protein serine/threonine kinase activity"/>
    <property type="evidence" value="ECO:0007669"/>
    <property type="project" value="InterPro"/>
</dbReference>
<dbReference type="SUPFAM" id="SSF56112">
    <property type="entry name" value="Protein kinase-like (PK-like)"/>
    <property type="match status" value="1"/>
</dbReference>
<comment type="similarity">
    <text evidence="2">Belongs to the protein kinase superfamily. CAMK Ser/Thr protein kinase family. CHEK2 subfamily.</text>
</comment>
<keyword evidence="13" id="KW-0418">Kinase</keyword>
<comment type="subcellular location">
    <subcellularLocation>
        <location evidence="1">Preautophagosomal structure membrane</location>
        <topology evidence="1">Peripheral membrane protein</topology>
    </subcellularLocation>
</comment>
<evidence type="ECO:0000256" key="9">
    <source>
        <dbReference type="PROSITE-ProRule" id="PRU10141"/>
    </source>
</evidence>
<dbReference type="GO" id="GO:0034045">
    <property type="term" value="C:phagophore assembly site membrane"/>
    <property type="evidence" value="ECO:0007669"/>
    <property type="project" value="UniProtKB-SubCell"/>
</dbReference>
<feature type="compositionally biased region" description="Polar residues" evidence="10">
    <location>
        <begin position="722"/>
        <end position="739"/>
    </location>
</feature>
<dbReference type="Gene3D" id="2.60.200.20">
    <property type="match status" value="1"/>
</dbReference>
<dbReference type="InterPro" id="IPR008984">
    <property type="entry name" value="SMAD_FHA_dom_sf"/>
</dbReference>
<feature type="region of interest" description="Disordered" evidence="10">
    <location>
        <begin position="691"/>
        <end position="775"/>
    </location>
</feature>
<proteinExistence type="inferred from homology"/>
<evidence type="ECO:0000256" key="6">
    <source>
        <dbReference type="ARBA" id="ARBA00022840"/>
    </source>
</evidence>
<feature type="compositionally biased region" description="Low complexity" evidence="10">
    <location>
        <begin position="1003"/>
        <end position="1016"/>
    </location>
</feature>
<dbReference type="Proteomes" id="UP000266188">
    <property type="component" value="Unassembled WGS sequence"/>
</dbReference>
<feature type="domain" description="FHA" evidence="11">
    <location>
        <begin position="91"/>
        <end position="144"/>
    </location>
</feature>
<evidence type="ECO:0000256" key="8">
    <source>
        <dbReference type="ARBA" id="ARBA00030237"/>
    </source>
</evidence>
<evidence type="ECO:0000256" key="4">
    <source>
        <dbReference type="ARBA" id="ARBA00019599"/>
    </source>
</evidence>
<dbReference type="FunFam" id="2.60.200.20:FF:000065">
    <property type="entry name" value="Serine/threonine-protein kinase RAD53"/>
    <property type="match status" value="1"/>
</dbReference>
<keyword evidence="7" id="KW-0072">Autophagy</keyword>
<comment type="caution">
    <text evidence="13">The sequence shown here is derived from an EMBL/GenBank/DDBJ whole genome shotgun (WGS) entry which is preliminary data.</text>
</comment>
<dbReference type="EMBL" id="MVGC01000521">
    <property type="protein sequence ID" value="RJE18616.1"/>
    <property type="molecule type" value="Genomic_DNA"/>
</dbReference>
<dbReference type="FunFam" id="3.30.200.20:FF:000470">
    <property type="entry name" value="Serine/threonine-protein kinase RAD53"/>
    <property type="match status" value="1"/>
</dbReference>
<feature type="region of interest" description="Disordered" evidence="10">
    <location>
        <begin position="976"/>
        <end position="1016"/>
    </location>
</feature>
<evidence type="ECO:0000256" key="2">
    <source>
        <dbReference type="ARBA" id="ARBA00005575"/>
    </source>
</evidence>
<dbReference type="PROSITE" id="PS50011">
    <property type="entry name" value="PROTEIN_KINASE_DOM"/>
    <property type="match status" value="1"/>
</dbReference>
<dbReference type="SMART" id="SM00220">
    <property type="entry name" value="S_TKc"/>
    <property type="match status" value="1"/>
</dbReference>
<feature type="domain" description="Protein kinase" evidence="12">
    <location>
        <begin position="238"/>
        <end position="521"/>
    </location>
</feature>
<evidence type="ECO:0000259" key="12">
    <source>
        <dbReference type="PROSITE" id="PS50011"/>
    </source>
</evidence>
<organism evidence="13 14">
    <name type="scientific">Aspergillus sclerotialis</name>
    <dbReference type="NCBI Taxonomy" id="2070753"/>
    <lineage>
        <taxon>Eukaryota</taxon>
        <taxon>Fungi</taxon>
        <taxon>Dikarya</taxon>
        <taxon>Ascomycota</taxon>
        <taxon>Pezizomycotina</taxon>
        <taxon>Eurotiomycetes</taxon>
        <taxon>Eurotiomycetidae</taxon>
        <taxon>Eurotiales</taxon>
        <taxon>Aspergillaceae</taxon>
        <taxon>Aspergillus</taxon>
        <taxon>Aspergillus subgen. Polypaecilum</taxon>
    </lineage>
</organism>
<dbReference type="PANTHER" id="PTHR24348">
    <property type="entry name" value="SERINE/THREONINE-PROTEIN KINASE UNC-51-RELATED"/>
    <property type="match status" value="1"/>
</dbReference>
<evidence type="ECO:0000256" key="3">
    <source>
        <dbReference type="ARBA" id="ARBA00018572"/>
    </source>
</evidence>
<dbReference type="GO" id="GO:0006914">
    <property type="term" value="P:autophagy"/>
    <property type="evidence" value="ECO:0007669"/>
    <property type="project" value="UniProtKB-KW"/>
</dbReference>
<accession>A0A3A2Z6Y5</accession>
<evidence type="ECO:0000256" key="10">
    <source>
        <dbReference type="SAM" id="MobiDB-lite"/>
    </source>
</evidence>
<dbReference type="InterPro" id="IPR000719">
    <property type="entry name" value="Prot_kinase_dom"/>
</dbReference>
<dbReference type="PROSITE" id="PS50006">
    <property type="entry name" value="FHA_DOMAIN"/>
    <property type="match status" value="1"/>
</dbReference>
<dbReference type="InterPro" id="IPR000253">
    <property type="entry name" value="FHA_dom"/>
</dbReference>
<feature type="region of interest" description="Disordered" evidence="10">
    <location>
        <begin position="1"/>
        <end position="23"/>
    </location>
</feature>
<dbReference type="OrthoDB" id="504170at2759"/>
<dbReference type="InterPro" id="IPR017441">
    <property type="entry name" value="Protein_kinase_ATP_BS"/>
</dbReference>
<feature type="compositionally biased region" description="Polar residues" evidence="10">
    <location>
        <begin position="1"/>
        <end position="11"/>
    </location>
</feature>
<evidence type="ECO:0000313" key="14">
    <source>
        <dbReference type="Proteomes" id="UP000266188"/>
    </source>
</evidence>
<evidence type="ECO:0000256" key="1">
    <source>
        <dbReference type="ARBA" id="ARBA00004623"/>
    </source>
</evidence>
<keyword evidence="13" id="KW-0808">Transferase</keyword>
<dbReference type="PROSITE" id="PS00108">
    <property type="entry name" value="PROTEIN_KINASE_ST"/>
    <property type="match status" value="1"/>
</dbReference>
<dbReference type="Gene3D" id="3.30.200.20">
    <property type="entry name" value="Phosphorylase Kinase, domain 1"/>
    <property type="match status" value="1"/>
</dbReference>
<name>A0A3A2Z6Y5_9EURO</name>
<dbReference type="Pfam" id="PF00069">
    <property type="entry name" value="Pkinase"/>
    <property type="match status" value="1"/>
</dbReference>
<dbReference type="InterPro" id="IPR045269">
    <property type="entry name" value="Atg1-like"/>
</dbReference>
<evidence type="ECO:0000259" key="11">
    <source>
        <dbReference type="PROSITE" id="PS50006"/>
    </source>
</evidence>
<dbReference type="InterPro" id="IPR011009">
    <property type="entry name" value="Kinase-like_dom_sf"/>
</dbReference>
<dbReference type="SUPFAM" id="SSF49879">
    <property type="entry name" value="SMAD/FHA domain"/>
    <property type="match status" value="1"/>
</dbReference>
<dbReference type="PANTHER" id="PTHR24348:SF68">
    <property type="entry name" value="SERINE_THREONINE-PROTEIN KINASE ATG1C"/>
    <property type="match status" value="1"/>
</dbReference>
<dbReference type="PROSITE" id="PS00107">
    <property type="entry name" value="PROTEIN_KINASE_ATP"/>
    <property type="match status" value="1"/>
</dbReference>
<evidence type="ECO:0000256" key="7">
    <source>
        <dbReference type="ARBA" id="ARBA00023006"/>
    </source>
</evidence>
<feature type="binding site" evidence="9">
    <location>
        <position position="267"/>
    </location>
    <ligand>
        <name>ATP</name>
        <dbReference type="ChEBI" id="CHEBI:30616"/>
    </ligand>
</feature>
<protein>
    <recommendedName>
        <fullName evidence="3">Serine/threonine-protein kinase ATG1</fullName>
    </recommendedName>
    <alternativeName>
        <fullName evidence="8">Autophagy-related protein 1</fullName>
    </alternativeName>
    <alternativeName>
        <fullName evidence="4">Serine/threonine-protein kinase atg1</fullName>
    </alternativeName>
</protein>
<dbReference type="InterPro" id="IPR008271">
    <property type="entry name" value="Ser/Thr_kinase_AS"/>
</dbReference>
<keyword evidence="14" id="KW-1185">Reference proteome</keyword>
<dbReference type="Pfam" id="PF00498">
    <property type="entry name" value="FHA"/>
    <property type="match status" value="1"/>
</dbReference>
<reference evidence="14" key="1">
    <citation type="submission" date="2017-02" db="EMBL/GenBank/DDBJ databases">
        <authorList>
            <person name="Tafer H."/>
            <person name="Lopandic K."/>
        </authorList>
    </citation>
    <scope>NUCLEOTIDE SEQUENCE [LARGE SCALE GENOMIC DNA]</scope>
    <source>
        <strain evidence="14">CBS 366.77</strain>
    </source>
</reference>
<sequence>MEATQESTQPCTDPRRMGHGNSGLHEHDVSDLICILHPNSLAAHEAVAATAAIAPQHILQREELEYEYSDTSALDIALRMSSDVRDLGAGFAFGRSKSRCDVLLADDNAKRISNTHFRIYLTGDGIIMLQDTSTNGTLVDNHRLQKRQKDNSRMLTSGSVIEVVSGNQVSDDVKFIVRVPSREGFAMQYTENMMKYLERIQKHEEGAANPRTRQSSQPLLPWSVANAYGMHWTGGTMYNVTGQIGKGAFATVYKVATKQHGTVYAAKELDKRRFMKNGILDQKVDNEMTIMRDLKHPNIVQYVDHHEHDRWIYIIMEYVPGGELSTYLQSHGTIPEDMVRCVARQILHALHYLHKRKITHRDIKPDNILISSLDPLRVKLSDFGLSKVVQEETFLKTFCGTLLYCAPEVYPEYETYRRGEARKRRRLGDPPPKTSPYNQSVDMWSLGAVLYHILAGTPPFMPRPEDRGPQMLRVLMTSEVDYNPLRNEGISEAGIDFVSRLLQRDPQSRPKERECFQHPWIADVADVDEYEDDALHSDREELSAIGEDSAEELDASQISLNDDSGEDDSGDIGNMAYSKRQKIESPPQEIRYPSLPKFESIQKSHRSYRPSTRRLFGEITPSVLQSSNVLGAEAPVFEGDNFSFPDFISSTGESMVSEGNSMNSVLSLPGNPFGGSAPSLMGAENLVGQLNMNSTWHPGTPNHPMTVETPARQPSPGDQKETTSSNGVKTNEPSINATPKASKFNRRIDIPMPDIDQENSNGKHTDTNKARSGAIQMGPGQEFDIELAATLDALTGAEVPELPMRTDRDTSSESSRGRGIGIQQGASNPQPSKPGPILGQLTSIPGSIANITIPLEGRMTSWGRGRLTTVRYLDGMDSRIPKYALEITFWAPGIEKRIRAGEDWLKVRGVIAILSTKTREHIWVNDTKLWRGNKGTNGGEEVHFGKLYSGDIITVYRDPDQFLKFHCEFYHGDSARPRPEKEKPFIVQKQWVPKVPSKEGSEGADSGKSGKSGKAN</sequence>
<evidence type="ECO:0000256" key="5">
    <source>
        <dbReference type="ARBA" id="ARBA00022741"/>
    </source>
</evidence>
<evidence type="ECO:0000313" key="13">
    <source>
        <dbReference type="EMBL" id="RJE18616.1"/>
    </source>
</evidence>
<dbReference type="FunFam" id="1.10.510.10:FF:000861">
    <property type="entry name" value="Serine/threonine-protein kinase RAD53"/>
    <property type="match status" value="1"/>
</dbReference>
<keyword evidence="5 9" id="KW-0547">Nucleotide-binding</keyword>
<dbReference type="CDD" id="cd05117">
    <property type="entry name" value="STKc_CAMK"/>
    <property type="match status" value="1"/>
</dbReference>
<dbReference type="AlphaFoldDB" id="A0A3A2Z6Y5"/>
<feature type="region of interest" description="Disordered" evidence="10">
    <location>
        <begin position="798"/>
        <end position="841"/>
    </location>
</feature>
<dbReference type="GO" id="GO:0005524">
    <property type="term" value="F:ATP binding"/>
    <property type="evidence" value="ECO:0007669"/>
    <property type="project" value="UniProtKB-UniRule"/>
</dbReference>
<keyword evidence="6 9" id="KW-0067">ATP-binding</keyword>